<feature type="region of interest" description="Disordered" evidence="1">
    <location>
        <begin position="251"/>
        <end position="270"/>
    </location>
</feature>
<accession>A0A7Y9RSV6</accession>
<feature type="compositionally biased region" description="Basic and acidic residues" evidence="1">
    <location>
        <begin position="259"/>
        <end position="270"/>
    </location>
</feature>
<organism evidence="2 3">
    <name type="scientific">Nocardioides perillae</name>
    <dbReference type="NCBI Taxonomy" id="1119534"/>
    <lineage>
        <taxon>Bacteria</taxon>
        <taxon>Bacillati</taxon>
        <taxon>Actinomycetota</taxon>
        <taxon>Actinomycetes</taxon>
        <taxon>Propionibacteriales</taxon>
        <taxon>Nocardioidaceae</taxon>
        <taxon>Nocardioides</taxon>
    </lineage>
</organism>
<dbReference type="RefSeq" id="WP_343049292.1">
    <property type="nucleotide sequence ID" value="NZ_JACCAC010000001.1"/>
</dbReference>
<keyword evidence="2" id="KW-0808">Transferase</keyword>
<dbReference type="GO" id="GO:0032259">
    <property type="term" value="P:methylation"/>
    <property type="evidence" value="ECO:0007669"/>
    <property type="project" value="UniProtKB-KW"/>
</dbReference>
<dbReference type="SUPFAM" id="SSF53335">
    <property type="entry name" value="S-adenosyl-L-methionine-dependent methyltransferases"/>
    <property type="match status" value="1"/>
</dbReference>
<comment type="caution">
    <text evidence="2">The sequence shown here is derived from an EMBL/GenBank/DDBJ whole genome shotgun (WGS) entry which is preliminary data.</text>
</comment>
<dbReference type="GO" id="GO:0008168">
    <property type="term" value="F:methyltransferase activity"/>
    <property type="evidence" value="ECO:0007669"/>
    <property type="project" value="UniProtKB-KW"/>
</dbReference>
<reference evidence="2 3" key="1">
    <citation type="submission" date="2020-07" db="EMBL/GenBank/DDBJ databases">
        <title>Sequencing the genomes of 1000 actinobacteria strains.</title>
        <authorList>
            <person name="Klenk H.-P."/>
        </authorList>
    </citation>
    <scope>NUCLEOTIDE SEQUENCE [LARGE SCALE GENOMIC DNA]</scope>
    <source>
        <strain evidence="2 3">DSM 24552</strain>
    </source>
</reference>
<sequence>MSEAADPRPTGEVRIEPAGRPGSWLVTLDGAPQSEVDLDDPTRLAFDYVRRMGDVLDARAPLGAALRVLHVGGGGLTLPRYVAATRPRSRQVVLEPHRALVARVRAELPLPSRSGISVREVDGRAGTAAVRDGWADVLVVDAFDDARVPGSLVTQEWYAETARVLAPGGWLLANLVDRAPWEHTRRTLAAARSALPHLLLAAEPSTLKGRRAGNLLLVAARWEVPVDALRAAATRSPLPYRVLDGREVSDAVGGGRPFTDADTRPGPRDA</sequence>
<proteinExistence type="predicted"/>
<dbReference type="InterPro" id="IPR029063">
    <property type="entry name" value="SAM-dependent_MTases_sf"/>
</dbReference>
<keyword evidence="3" id="KW-1185">Reference proteome</keyword>
<evidence type="ECO:0000256" key="1">
    <source>
        <dbReference type="SAM" id="MobiDB-lite"/>
    </source>
</evidence>
<dbReference type="EMBL" id="JACCAC010000001">
    <property type="protein sequence ID" value="NYG55972.1"/>
    <property type="molecule type" value="Genomic_DNA"/>
</dbReference>
<dbReference type="NCBIfam" id="NF037959">
    <property type="entry name" value="MFS_SpdSyn"/>
    <property type="match status" value="1"/>
</dbReference>
<dbReference type="AlphaFoldDB" id="A0A7Y9RSV6"/>
<gene>
    <name evidence="2" type="ORF">BJ989_002276</name>
</gene>
<dbReference type="Proteomes" id="UP000544110">
    <property type="component" value="Unassembled WGS sequence"/>
</dbReference>
<evidence type="ECO:0000313" key="3">
    <source>
        <dbReference type="Proteomes" id="UP000544110"/>
    </source>
</evidence>
<protein>
    <submittedName>
        <fullName evidence="2">SAM-dependent methyltransferase</fullName>
    </submittedName>
</protein>
<name>A0A7Y9RSV6_9ACTN</name>
<keyword evidence="2" id="KW-0489">Methyltransferase</keyword>
<evidence type="ECO:0000313" key="2">
    <source>
        <dbReference type="EMBL" id="NYG55972.1"/>
    </source>
</evidence>
<dbReference type="Gene3D" id="3.40.50.150">
    <property type="entry name" value="Vaccinia Virus protein VP39"/>
    <property type="match status" value="1"/>
</dbReference>